<keyword evidence="3" id="KW-1185">Reference proteome</keyword>
<dbReference type="EMBL" id="AE009440">
    <property type="protein sequence ID" value="AAP98291.1"/>
    <property type="molecule type" value="Genomic_DNA"/>
</dbReference>
<dbReference type="GeneID" id="45050398"/>
<keyword evidence="1" id="KW-1133">Transmembrane helix</keyword>
<organism evidence="2 3">
    <name type="scientific">Chlamydia pneumoniae</name>
    <name type="common">Chlamydophila pneumoniae</name>
    <dbReference type="NCBI Taxonomy" id="83558"/>
    <lineage>
        <taxon>Bacteria</taxon>
        <taxon>Pseudomonadati</taxon>
        <taxon>Chlamydiota</taxon>
        <taxon>Chlamydiia</taxon>
        <taxon>Chlamydiales</taxon>
        <taxon>Chlamydiaceae</taxon>
        <taxon>Chlamydia/Chlamydophila group</taxon>
        <taxon>Chlamydia</taxon>
    </lineage>
</organism>
<evidence type="ECO:0000256" key="1">
    <source>
        <dbReference type="SAM" id="Phobius"/>
    </source>
</evidence>
<protein>
    <recommendedName>
        <fullName evidence="4">Inner membrane protein</fullName>
    </recommendedName>
</protein>
<dbReference type="Pfam" id="PF07146">
    <property type="entry name" value="DUF1389"/>
    <property type="match status" value="1"/>
</dbReference>
<gene>
    <name evidence="2" type="ordered locus">CpB0360</name>
</gene>
<keyword evidence="1" id="KW-0812">Transmembrane</keyword>
<dbReference type="Proteomes" id="UP000000424">
    <property type="component" value="Chromosome"/>
</dbReference>
<dbReference type="RefSeq" id="WP_011126113.1">
    <property type="nucleotide sequence ID" value="NC_005043.1"/>
</dbReference>
<evidence type="ECO:0008006" key="4">
    <source>
        <dbReference type="Google" id="ProtNLM"/>
    </source>
</evidence>
<accession>A0ABN3YRF9</accession>
<sequence length="426" mass="48576">MRHSGCTMKCSPLTLVPHIFLKNDCECHRSCSLKIRTIARLILGLVLALVSALSFVFLAAPISYAIGGTLALAAIVILIITLVVALLAKSKVLPIPNELQKIIYNRYPKEVFYFVKTHSLTVNELKIFINCWKSGTDLPPNLHKKAEAFGIDILKSIDLTLFPEFEEILLQNCPLYWLSHFIDKTESVAGEIGLNKTQKVYGLLGPLAFHKGYTTIFHSYTRPLLTLISESQYKFLYSKASKNQWDSPSVKKTCEEIFKELPHNMIFRKDVQGISQFLFLFFSHGITWEQAQMIQLINPDNWKMLCQFDKAGGHCSMATFGGFLNTETNMFDPVSSNYEPTVNFMTWKELRVLLEKVKESPMHPASALVQKICVNTTHHQNLLKRWQFVRNTSSQWTSSLPQYAFHAQTYKLEKKIESSLPIRSSL</sequence>
<dbReference type="InterPro" id="IPR010792">
    <property type="entry name" value="DUF1389"/>
</dbReference>
<reference evidence="2" key="1">
    <citation type="submission" date="2002-05" db="EMBL/GenBank/DDBJ databases">
        <title>The genome sequence of Chlamydia pneumoniae TW183 and comparison with other Chlamydia strains based on whole genome sequence analysis.</title>
        <authorList>
            <person name="Geng M.M."/>
            <person name="Schuhmacher A."/>
            <person name="Muehldorfer I."/>
            <person name="Bensch K.W."/>
            <person name="Schaefer K.P."/>
            <person name="Schneider S."/>
            <person name="Pohl T."/>
            <person name="Essig A."/>
            <person name="Marre R."/>
            <person name="Melchers K."/>
        </authorList>
    </citation>
    <scope>NUCLEOTIDE SEQUENCE [LARGE SCALE GENOMIC DNA]</scope>
    <source>
        <strain evidence="2">TW-183</strain>
    </source>
</reference>
<feature type="transmembrane region" description="Helical" evidence="1">
    <location>
        <begin position="64"/>
        <end position="88"/>
    </location>
</feature>
<evidence type="ECO:0000313" key="2">
    <source>
        <dbReference type="EMBL" id="AAP98291.1"/>
    </source>
</evidence>
<proteinExistence type="predicted"/>
<name>A0ABN3YRF9_CHLPN</name>
<evidence type="ECO:0000313" key="3">
    <source>
        <dbReference type="Proteomes" id="UP000000424"/>
    </source>
</evidence>
<feature type="transmembrane region" description="Helical" evidence="1">
    <location>
        <begin position="38"/>
        <end position="58"/>
    </location>
</feature>
<keyword evidence="1" id="KW-0472">Membrane</keyword>